<dbReference type="InterPro" id="IPR011065">
    <property type="entry name" value="Kunitz_inhibitor_STI-like_sf"/>
</dbReference>
<proteinExistence type="predicted"/>
<dbReference type="SUPFAM" id="SSF50386">
    <property type="entry name" value="STI-like"/>
    <property type="match status" value="1"/>
</dbReference>
<accession>A0A3P6BM58</accession>
<dbReference type="SMART" id="SM00452">
    <property type="entry name" value="STI"/>
    <property type="match status" value="1"/>
</dbReference>
<dbReference type="CDD" id="cd23366">
    <property type="entry name" value="beta-trefoil_STI_AtTPI-like"/>
    <property type="match status" value="1"/>
</dbReference>
<organism evidence="2">
    <name type="scientific">Brassica campestris</name>
    <name type="common">Field mustard</name>
    <dbReference type="NCBI Taxonomy" id="3711"/>
    <lineage>
        <taxon>Eukaryota</taxon>
        <taxon>Viridiplantae</taxon>
        <taxon>Streptophyta</taxon>
        <taxon>Embryophyta</taxon>
        <taxon>Tracheophyta</taxon>
        <taxon>Spermatophyta</taxon>
        <taxon>Magnoliopsida</taxon>
        <taxon>eudicotyledons</taxon>
        <taxon>Gunneridae</taxon>
        <taxon>Pentapetalae</taxon>
        <taxon>rosids</taxon>
        <taxon>malvids</taxon>
        <taxon>Brassicales</taxon>
        <taxon>Brassicaceae</taxon>
        <taxon>Brassiceae</taxon>
        <taxon>Brassica</taxon>
    </lineage>
</organism>
<evidence type="ECO:0000313" key="2">
    <source>
        <dbReference type="EMBL" id="VDD01994.1"/>
    </source>
</evidence>
<dbReference type="Pfam" id="PF00197">
    <property type="entry name" value="Kunitz_legume"/>
    <property type="match status" value="1"/>
</dbReference>
<feature type="chain" id="PRO_5018258761" evidence="1">
    <location>
        <begin position="22"/>
        <end position="231"/>
    </location>
</feature>
<dbReference type="InterPro" id="IPR002160">
    <property type="entry name" value="Prot_inh_Kunz-lg"/>
</dbReference>
<reference evidence="2" key="1">
    <citation type="submission" date="2018-11" db="EMBL/GenBank/DDBJ databases">
        <authorList>
            <consortium name="Genoscope - CEA"/>
            <person name="William W."/>
        </authorList>
    </citation>
    <scope>NUCLEOTIDE SEQUENCE</scope>
</reference>
<dbReference type="PANTHER" id="PTHR33107:SF68">
    <property type="entry name" value="TRYPSIN INHIBITOR"/>
    <property type="match status" value="1"/>
</dbReference>
<sequence>MKLMFYFLLALTAIFAATANAGGPVLDADGDIIFNGSYYVLPLVWGPAGGGLTLTSGDYKKCPLYIGQDSSEVNMGIPIKFSNWKSKVGFVPESESLSIEMDTKATICGQSTYWWVAAPDMPKMLFFFIMSGPKPKPGEDSSKSFFQIKKTKYFHNGYTIAFCPNDNDCIDVGIFVDEYGVWRLALSPTPFPVMFVKAIGTETSDFAQDDVYYLREIKDYNIKKIRVLTYY</sequence>
<dbReference type="GO" id="GO:0004866">
    <property type="term" value="F:endopeptidase inhibitor activity"/>
    <property type="evidence" value="ECO:0007669"/>
    <property type="project" value="InterPro"/>
</dbReference>
<protein>
    <submittedName>
        <fullName evidence="2">Uncharacterized protein</fullName>
    </submittedName>
</protein>
<dbReference type="PRINTS" id="PR00291">
    <property type="entry name" value="KUNITZINHBTR"/>
</dbReference>
<gene>
    <name evidence="2" type="ORF">BRAA07T31471Z</name>
</gene>
<dbReference type="PANTHER" id="PTHR33107">
    <property type="entry name" value="KUNITZ TRYPSIN INHIBITOR 2"/>
    <property type="match status" value="1"/>
</dbReference>
<dbReference type="Gene3D" id="2.80.10.50">
    <property type="match status" value="1"/>
</dbReference>
<feature type="signal peptide" evidence="1">
    <location>
        <begin position="1"/>
        <end position="21"/>
    </location>
</feature>
<dbReference type="AlphaFoldDB" id="A0A3P6BM58"/>
<dbReference type="EMBL" id="LR031574">
    <property type="protein sequence ID" value="VDD01994.1"/>
    <property type="molecule type" value="Genomic_DNA"/>
</dbReference>
<dbReference type="PROSITE" id="PS00283">
    <property type="entry name" value="SOYBEAN_KUNITZ"/>
    <property type="match status" value="1"/>
</dbReference>
<name>A0A3P6BM58_BRACM</name>
<keyword evidence="1" id="KW-0732">Signal</keyword>
<evidence type="ECO:0000256" key="1">
    <source>
        <dbReference type="SAM" id="SignalP"/>
    </source>
</evidence>